<feature type="domain" description="Endonuclease/exonuclease/phosphatase" evidence="1">
    <location>
        <begin position="52"/>
        <end position="191"/>
    </location>
</feature>
<dbReference type="PANTHER" id="PTHR46670:SF3">
    <property type="entry name" value="ENDONUCLEASE_EXONUCLEASE_PHOSPHATASE DOMAIN-CONTAINING PROTEIN"/>
    <property type="match status" value="1"/>
</dbReference>
<protein>
    <recommendedName>
        <fullName evidence="1">Endonuclease/exonuclease/phosphatase domain-containing protein</fullName>
    </recommendedName>
</protein>
<dbReference type="AlphaFoldDB" id="A0AAD8ZV34"/>
<gene>
    <name evidence="2" type="ORF">P4O66_003549</name>
</gene>
<dbReference type="InterPro" id="IPR005135">
    <property type="entry name" value="Endo/exonuclease/phosphatase"/>
</dbReference>
<organism evidence="2 3">
    <name type="scientific">Electrophorus voltai</name>
    <dbReference type="NCBI Taxonomy" id="2609070"/>
    <lineage>
        <taxon>Eukaryota</taxon>
        <taxon>Metazoa</taxon>
        <taxon>Chordata</taxon>
        <taxon>Craniata</taxon>
        <taxon>Vertebrata</taxon>
        <taxon>Euteleostomi</taxon>
        <taxon>Actinopterygii</taxon>
        <taxon>Neopterygii</taxon>
        <taxon>Teleostei</taxon>
        <taxon>Ostariophysi</taxon>
        <taxon>Gymnotiformes</taxon>
        <taxon>Gymnotoidei</taxon>
        <taxon>Gymnotidae</taxon>
        <taxon>Electrophorus</taxon>
    </lineage>
</organism>
<dbReference type="InterPro" id="IPR036691">
    <property type="entry name" value="Endo/exonu/phosph_ase_sf"/>
</dbReference>
<dbReference type="SUPFAM" id="SSF56219">
    <property type="entry name" value="DNase I-like"/>
    <property type="match status" value="1"/>
</dbReference>
<keyword evidence="3" id="KW-1185">Reference proteome</keyword>
<sequence length="375" mass="41594">MRRSATSPRRKKTPLFSALRFVGYHHRSHNLSNFTDSQRFTPSHIMVAGGLWNCQSSVQKADFISALASLHFLHFLALTKTWITPENSATPAALSSAFSFTHLLRHFSWGGGTGLLMSREWCFTALSFSTLSISSFEFHAITVSFPTKLLITVIYRPLGSQDHFIDELDILLSQFPIEGNPFILLGDFNLPSVKLHSSCILPMLTAFDLALNHAPLTHKVGNVLDLIFTCTTTTSDIPVSRRISACLTDIASCMTAHNLNLNPSKTEILFIPDFSFVTYEGFGPFSQRKLPSSTRYSDVLGAVMELSCGLDWETASQDFMMKSVSSSSVLMYLIIAIQEKPSCFQISAVPSLLPSGAPHLSRRSLICWDRVELKG</sequence>
<dbReference type="EMBL" id="JAROKS010000003">
    <property type="protein sequence ID" value="KAK1804848.1"/>
    <property type="molecule type" value="Genomic_DNA"/>
</dbReference>
<dbReference type="Proteomes" id="UP001239994">
    <property type="component" value="Unassembled WGS sequence"/>
</dbReference>
<accession>A0AAD8ZV34</accession>
<dbReference type="Pfam" id="PF03372">
    <property type="entry name" value="Exo_endo_phos"/>
    <property type="match status" value="1"/>
</dbReference>
<dbReference type="Gene3D" id="3.60.10.10">
    <property type="entry name" value="Endonuclease/exonuclease/phosphatase"/>
    <property type="match status" value="1"/>
</dbReference>
<comment type="caution">
    <text evidence="2">The sequence shown here is derived from an EMBL/GenBank/DDBJ whole genome shotgun (WGS) entry which is preliminary data.</text>
</comment>
<reference evidence="2" key="1">
    <citation type="submission" date="2023-03" db="EMBL/GenBank/DDBJ databases">
        <title>Electrophorus voltai genome.</title>
        <authorList>
            <person name="Bian C."/>
        </authorList>
    </citation>
    <scope>NUCLEOTIDE SEQUENCE</scope>
    <source>
        <strain evidence="2">CB-2022</strain>
        <tissue evidence="2">Muscle</tissue>
    </source>
</reference>
<name>A0AAD8ZV34_9TELE</name>
<proteinExistence type="predicted"/>
<dbReference type="PANTHER" id="PTHR46670">
    <property type="entry name" value="ENDO/EXONUCLEASE/PHOSPHATASE DOMAIN-CONTAINING PROTEIN"/>
    <property type="match status" value="1"/>
</dbReference>
<dbReference type="GO" id="GO:0003824">
    <property type="term" value="F:catalytic activity"/>
    <property type="evidence" value="ECO:0007669"/>
    <property type="project" value="InterPro"/>
</dbReference>
<evidence type="ECO:0000259" key="1">
    <source>
        <dbReference type="Pfam" id="PF03372"/>
    </source>
</evidence>
<evidence type="ECO:0000313" key="3">
    <source>
        <dbReference type="Proteomes" id="UP001239994"/>
    </source>
</evidence>
<evidence type="ECO:0000313" key="2">
    <source>
        <dbReference type="EMBL" id="KAK1804848.1"/>
    </source>
</evidence>